<dbReference type="EMBL" id="JAAXPG010000002">
    <property type="protein sequence ID" value="NKY96540.1"/>
    <property type="molecule type" value="Genomic_DNA"/>
</dbReference>
<keyword evidence="3" id="KW-1185">Reference proteome</keyword>
<evidence type="ECO:0000256" key="1">
    <source>
        <dbReference type="SAM" id="MobiDB-lite"/>
    </source>
</evidence>
<feature type="region of interest" description="Disordered" evidence="1">
    <location>
        <begin position="184"/>
        <end position="210"/>
    </location>
</feature>
<name>A0A7X6MB62_9ACTN</name>
<evidence type="ECO:0000313" key="2">
    <source>
        <dbReference type="EMBL" id="NKY96540.1"/>
    </source>
</evidence>
<evidence type="ECO:0000313" key="3">
    <source>
        <dbReference type="Proteomes" id="UP000553209"/>
    </source>
</evidence>
<protein>
    <submittedName>
        <fullName evidence="2">Uncharacterized protein</fullName>
    </submittedName>
</protein>
<accession>A0A7X6MB62</accession>
<reference evidence="2 3" key="1">
    <citation type="submission" date="2020-04" db="EMBL/GenBank/DDBJ databases">
        <title>MicrobeNet Type strains.</title>
        <authorList>
            <person name="Nicholson A.C."/>
        </authorList>
    </citation>
    <scope>NUCLEOTIDE SEQUENCE [LARGE SCALE GENOMIC DNA]</scope>
    <source>
        <strain evidence="2 3">ATCC 23612</strain>
    </source>
</reference>
<proteinExistence type="predicted"/>
<dbReference type="RefSeq" id="WP_061080017.1">
    <property type="nucleotide sequence ID" value="NZ_JAAXPG010000002.1"/>
</dbReference>
<comment type="caution">
    <text evidence="2">The sequence shown here is derived from an EMBL/GenBank/DDBJ whole genome shotgun (WGS) entry which is preliminary data.</text>
</comment>
<gene>
    <name evidence="2" type="ORF">HGB44_02470</name>
</gene>
<organism evidence="2 3">
    <name type="scientific">Nocardiopsis alborubida</name>
    <dbReference type="NCBI Taxonomy" id="146802"/>
    <lineage>
        <taxon>Bacteria</taxon>
        <taxon>Bacillati</taxon>
        <taxon>Actinomycetota</taxon>
        <taxon>Actinomycetes</taxon>
        <taxon>Streptosporangiales</taxon>
        <taxon>Nocardiopsidaceae</taxon>
        <taxon>Nocardiopsis</taxon>
    </lineage>
</organism>
<sequence length="225" mass="24357">MVDADSELVHRISSELGLGAEQLTLLTILLDPANDPYESAMSAQDMLDGLEAFTGDEPSEARAVAERLRAHHNRAQGRTGALEFEFVCDGEGSIDGANIMTALGSSGTWLATSEDRKRFFADRYELTGLPAALKLAENITDEYERLMEIASRVALTEAPGRPTTLSKLPDGLYASGEHTWQKTGADWSPVLEPGQSPDEVPTGPDPHGLKRVQWVHSPVNAVTDD</sequence>
<dbReference type="Proteomes" id="UP000553209">
    <property type="component" value="Unassembled WGS sequence"/>
</dbReference>
<dbReference type="AlphaFoldDB" id="A0A7X6MB62"/>